<dbReference type="Pfam" id="PF13628">
    <property type="entry name" value="DUF4142"/>
    <property type="match status" value="2"/>
</dbReference>
<dbReference type="EMBL" id="JBEPMM010000001">
    <property type="protein sequence ID" value="MET3690556.1"/>
    <property type="molecule type" value="Genomic_DNA"/>
</dbReference>
<dbReference type="PANTHER" id="PTHR38593">
    <property type="entry name" value="BLR2558 PROTEIN"/>
    <property type="match status" value="1"/>
</dbReference>
<organism evidence="3 4">
    <name type="scientific">Methylobacterium goesingense</name>
    <dbReference type="NCBI Taxonomy" id="243690"/>
    <lineage>
        <taxon>Bacteria</taxon>
        <taxon>Pseudomonadati</taxon>
        <taxon>Pseudomonadota</taxon>
        <taxon>Alphaproteobacteria</taxon>
        <taxon>Hyphomicrobiales</taxon>
        <taxon>Methylobacteriaceae</taxon>
        <taxon>Methylobacterium</taxon>
    </lineage>
</organism>
<comment type="caution">
    <text evidence="3">The sequence shown here is derived from an EMBL/GenBank/DDBJ whole genome shotgun (WGS) entry which is preliminary data.</text>
</comment>
<feature type="signal peptide" evidence="1">
    <location>
        <begin position="1"/>
        <end position="21"/>
    </location>
</feature>
<protein>
    <submittedName>
        <fullName evidence="3">Outer membrane protein</fullName>
    </submittedName>
</protein>
<evidence type="ECO:0000259" key="2">
    <source>
        <dbReference type="Pfam" id="PF13628"/>
    </source>
</evidence>
<dbReference type="InterPro" id="IPR025419">
    <property type="entry name" value="DUF4142"/>
</dbReference>
<feature type="chain" id="PRO_5045256763" evidence="1">
    <location>
        <begin position="22"/>
        <end position="236"/>
    </location>
</feature>
<dbReference type="PANTHER" id="PTHR38593:SF1">
    <property type="entry name" value="BLR2558 PROTEIN"/>
    <property type="match status" value="1"/>
</dbReference>
<evidence type="ECO:0000313" key="4">
    <source>
        <dbReference type="Proteomes" id="UP001549145"/>
    </source>
</evidence>
<evidence type="ECO:0000313" key="3">
    <source>
        <dbReference type="EMBL" id="MET3690556.1"/>
    </source>
</evidence>
<sequence>MIKKTFAVTAVMAALATPAFAQGMPGDFRMEAMQANAFEIQSSQIALNKSRNPQVLRFAREAIRDHRAANVALAGGERNYAAVRNNEGVGGLITAPLGVAGGAVGAATGAAAGVVGGTLSGGPVAGVEGLGSGAARGAETGSRAFSGDVDATAGTTIIQPNPQQQAMLAELSQTPAGPRFDSLYGRMQVQSHEMTIGMFRSYAASGPNPALRAHAEQALPVLQSHYQMAQRLPGAR</sequence>
<gene>
    <name evidence="3" type="ORF">ABID43_000075</name>
</gene>
<feature type="domain" description="DUF4142" evidence="2">
    <location>
        <begin position="28"/>
        <end position="74"/>
    </location>
</feature>
<keyword evidence="1" id="KW-0732">Signal</keyword>
<proteinExistence type="predicted"/>
<keyword evidence="4" id="KW-1185">Reference proteome</keyword>
<reference evidence="3 4" key="1">
    <citation type="submission" date="2024-06" db="EMBL/GenBank/DDBJ databases">
        <title>Genomic Encyclopedia of Type Strains, Phase IV (KMG-IV): sequencing the most valuable type-strain genomes for metagenomic binning, comparative biology and taxonomic classification.</title>
        <authorList>
            <person name="Goeker M."/>
        </authorList>
    </citation>
    <scope>NUCLEOTIDE SEQUENCE [LARGE SCALE GENOMIC DNA]</scope>
    <source>
        <strain evidence="3 4">DSM 21331</strain>
    </source>
</reference>
<accession>A0ABV2L183</accession>
<evidence type="ECO:0000256" key="1">
    <source>
        <dbReference type="SAM" id="SignalP"/>
    </source>
</evidence>
<dbReference type="RefSeq" id="WP_238279251.1">
    <property type="nucleotide sequence ID" value="NZ_BPQL01000053.1"/>
</dbReference>
<feature type="domain" description="DUF4142" evidence="2">
    <location>
        <begin position="159"/>
        <end position="232"/>
    </location>
</feature>
<dbReference type="Proteomes" id="UP001549145">
    <property type="component" value="Unassembled WGS sequence"/>
</dbReference>
<dbReference type="Gene3D" id="1.20.1260.10">
    <property type="match status" value="1"/>
</dbReference>
<dbReference type="InterPro" id="IPR012347">
    <property type="entry name" value="Ferritin-like"/>
</dbReference>
<name>A0ABV2L183_9HYPH</name>